<dbReference type="Pfam" id="PF00126">
    <property type="entry name" value="HTH_1"/>
    <property type="match status" value="1"/>
</dbReference>
<dbReference type="PROSITE" id="PS50931">
    <property type="entry name" value="HTH_LYSR"/>
    <property type="match status" value="1"/>
</dbReference>
<sequence length="37" mass="4300">MDIDLTRLRHILAIAKNRSFSKAAEELHITQPALNRR</sequence>
<dbReference type="RefSeq" id="WP_021228446.1">
    <property type="nucleotide sequence ID" value="NZ_ATDP01000108.1"/>
</dbReference>
<organism evidence="2 3">
    <name type="scientific">Sphingobium lactosutens DS20</name>
    <dbReference type="NCBI Taxonomy" id="1331060"/>
    <lineage>
        <taxon>Bacteria</taxon>
        <taxon>Pseudomonadati</taxon>
        <taxon>Pseudomonadota</taxon>
        <taxon>Alphaproteobacteria</taxon>
        <taxon>Sphingomonadales</taxon>
        <taxon>Sphingomonadaceae</taxon>
        <taxon>Sphingobium</taxon>
    </lineage>
</organism>
<protein>
    <recommendedName>
        <fullName evidence="1">HTH lysR-type domain-containing protein</fullName>
    </recommendedName>
</protein>
<keyword evidence="3" id="KW-1185">Reference proteome</keyword>
<dbReference type="Proteomes" id="UP000015531">
    <property type="component" value="Unassembled WGS sequence"/>
</dbReference>
<accession>T0HGB1</accession>
<dbReference type="OrthoDB" id="7809623at2"/>
<gene>
    <name evidence="2" type="ORF">RLDS_25010</name>
</gene>
<dbReference type="GO" id="GO:0003700">
    <property type="term" value="F:DNA-binding transcription factor activity"/>
    <property type="evidence" value="ECO:0007669"/>
    <property type="project" value="InterPro"/>
</dbReference>
<evidence type="ECO:0000313" key="2">
    <source>
        <dbReference type="EMBL" id="EQB11158.1"/>
    </source>
</evidence>
<reference evidence="2 3" key="1">
    <citation type="journal article" date="2013" name="Genome Announc.">
        <title>Draft Genome Sequence of Sphingobium lactosutens Strain DS20T, Isolated from a Hexachlorocyclohexane Dumpsite.</title>
        <authorList>
            <person name="Kumar R."/>
            <person name="Dwivedi V."/>
            <person name="Negi V."/>
            <person name="Khurana J.P."/>
            <person name="Lal R."/>
        </authorList>
    </citation>
    <scope>NUCLEOTIDE SEQUENCE [LARGE SCALE GENOMIC DNA]</scope>
    <source>
        <strain evidence="2 3">DS20</strain>
    </source>
</reference>
<comment type="caution">
    <text evidence="2">The sequence shown here is derived from an EMBL/GenBank/DDBJ whole genome shotgun (WGS) entry which is preliminary data.</text>
</comment>
<dbReference type="EMBL" id="ATDP01000108">
    <property type="protein sequence ID" value="EQB11158.1"/>
    <property type="molecule type" value="Genomic_DNA"/>
</dbReference>
<dbReference type="SUPFAM" id="SSF46785">
    <property type="entry name" value="Winged helix' DNA-binding domain"/>
    <property type="match status" value="1"/>
</dbReference>
<dbReference type="PATRIC" id="fig|1331060.3.peg.4861"/>
<name>T0HGB1_9SPHN</name>
<dbReference type="InterPro" id="IPR036390">
    <property type="entry name" value="WH_DNA-bd_sf"/>
</dbReference>
<dbReference type="Gene3D" id="1.10.10.10">
    <property type="entry name" value="Winged helix-like DNA-binding domain superfamily/Winged helix DNA-binding domain"/>
    <property type="match status" value="1"/>
</dbReference>
<dbReference type="InterPro" id="IPR036388">
    <property type="entry name" value="WH-like_DNA-bd_sf"/>
</dbReference>
<proteinExistence type="predicted"/>
<dbReference type="AlphaFoldDB" id="T0HGB1"/>
<evidence type="ECO:0000313" key="3">
    <source>
        <dbReference type="Proteomes" id="UP000015531"/>
    </source>
</evidence>
<dbReference type="InterPro" id="IPR000847">
    <property type="entry name" value="LysR_HTH_N"/>
</dbReference>
<feature type="domain" description="HTH lysR-type" evidence="1">
    <location>
        <begin position="3"/>
        <end position="37"/>
    </location>
</feature>
<evidence type="ECO:0000259" key="1">
    <source>
        <dbReference type="PROSITE" id="PS50931"/>
    </source>
</evidence>